<reference evidence="3" key="1">
    <citation type="submission" date="2021-09" db="EMBL/GenBank/DDBJ databases">
        <title>Genomic analysis of Ralstonia spp.</title>
        <authorList>
            <person name="Aburjaile F."/>
            <person name="Ariute J.C."/>
            <person name="Pais A.K.L."/>
            <person name="Albuquerque G.M.R."/>
            <person name="Silva A.M.F."/>
            <person name="Brenig B."/>
            <person name="Azevedo V."/>
            <person name="Matiuzzi M."/>
            <person name="Ramos R."/>
            <person name="Goes-Neto A."/>
            <person name="Soares S."/>
            <person name="Iseppon A.M.B."/>
            <person name="Souza E."/>
            <person name="Gama M."/>
        </authorList>
    </citation>
    <scope>NUCLEOTIDE SEQUENCE</scope>
    <source>
        <strain evidence="3">CCRMRs91</strain>
    </source>
</reference>
<gene>
    <name evidence="3" type="ORF">LBW59_07690</name>
</gene>
<dbReference type="SUPFAM" id="SSF51735">
    <property type="entry name" value="NAD(P)-binding Rossmann-fold domains"/>
    <property type="match status" value="1"/>
</dbReference>
<dbReference type="PANTHER" id="PTHR44169:SF6">
    <property type="entry name" value="NADPH-DEPENDENT 1-ACYLDIHYDROXYACETONE PHOSPHATE REDUCTASE"/>
    <property type="match status" value="1"/>
</dbReference>
<protein>
    <submittedName>
        <fullName evidence="3">SDR family NAD(P)-dependent oxidoreductase</fullName>
    </submittedName>
</protein>
<dbReference type="InterPro" id="IPR002347">
    <property type="entry name" value="SDR_fam"/>
</dbReference>
<proteinExistence type="inferred from homology"/>
<dbReference type="Pfam" id="PF00106">
    <property type="entry name" value="adh_short"/>
    <property type="match status" value="1"/>
</dbReference>
<dbReference type="PANTHER" id="PTHR44169">
    <property type="entry name" value="NADPH-DEPENDENT 1-ACYLDIHYDROXYACETONE PHOSPHATE REDUCTASE"/>
    <property type="match status" value="1"/>
</dbReference>
<sequence>MHSKPVALVTGANKGIGLQVAKELALKGFKVLVGTRHLALGEAAAKSVGAEAVELDVTDQTSIEAAALRIEDKLGRLDVLVNNAGISRPIKPGTPIEEMRVGDKVTRASVDDMRFVFETNVFGVVAVTQAMLPESFLILFSEVAWRSWRKLPPTRESTLPTDCSILGPPLIRCGLQCRRL</sequence>
<dbReference type="PRINTS" id="PR00081">
    <property type="entry name" value="GDHRDH"/>
</dbReference>
<evidence type="ECO:0000256" key="1">
    <source>
        <dbReference type="ARBA" id="ARBA00006484"/>
    </source>
</evidence>
<dbReference type="EMBL" id="JAIVFG010000009">
    <property type="protein sequence ID" value="MDB0570658.1"/>
    <property type="molecule type" value="Genomic_DNA"/>
</dbReference>
<dbReference type="Proteomes" id="UP001144050">
    <property type="component" value="Unassembled WGS sequence"/>
</dbReference>
<comment type="caution">
    <text evidence="3">The sequence shown here is derived from an EMBL/GenBank/DDBJ whole genome shotgun (WGS) entry which is preliminary data.</text>
</comment>
<dbReference type="RefSeq" id="WP_271656424.1">
    <property type="nucleotide sequence ID" value="NZ_JAIVFG010000009.1"/>
</dbReference>
<dbReference type="Gene3D" id="3.40.50.720">
    <property type="entry name" value="NAD(P)-binding Rossmann-like Domain"/>
    <property type="match status" value="1"/>
</dbReference>
<name>A0AAW5ZM65_RALSL</name>
<keyword evidence="2" id="KW-0560">Oxidoreductase</keyword>
<dbReference type="InterPro" id="IPR036291">
    <property type="entry name" value="NAD(P)-bd_dom_sf"/>
</dbReference>
<dbReference type="AlphaFoldDB" id="A0AAW5ZM65"/>
<dbReference type="GO" id="GO:0016491">
    <property type="term" value="F:oxidoreductase activity"/>
    <property type="evidence" value="ECO:0007669"/>
    <property type="project" value="UniProtKB-KW"/>
</dbReference>
<evidence type="ECO:0000313" key="4">
    <source>
        <dbReference type="Proteomes" id="UP001144050"/>
    </source>
</evidence>
<evidence type="ECO:0000256" key="2">
    <source>
        <dbReference type="ARBA" id="ARBA00023002"/>
    </source>
</evidence>
<evidence type="ECO:0000313" key="3">
    <source>
        <dbReference type="EMBL" id="MDB0570658.1"/>
    </source>
</evidence>
<organism evidence="3 4">
    <name type="scientific">Ralstonia solanacearum</name>
    <name type="common">Pseudomonas solanacearum</name>
    <dbReference type="NCBI Taxonomy" id="305"/>
    <lineage>
        <taxon>Bacteria</taxon>
        <taxon>Pseudomonadati</taxon>
        <taxon>Pseudomonadota</taxon>
        <taxon>Betaproteobacteria</taxon>
        <taxon>Burkholderiales</taxon>
        <taxon>Burkholderiaceae</taxon>
        <taxon>Ralstonia</taxon>
        <taxon>Ralstonia solanacearum species complex</taxon>
    </lineage>
</organism>
<comment type="similarity">
    <text evidence="1">Belongs to the short-chain dehydrogenases/reductases (SDR) family.</text>
</comment>
<accession>A0AAW5ZM65</accession>